<proteinExistence type="predicted"/>
<dbReference type="Proteomes" id="UP000248054">
    <property type="component" value="Unassembled WGS sequence"/>
</dbReference>
<dbReference type="EMBL" id="QJTD01000002">
    <property type="protein sequence ID" value="PYE82146.1"/>
    <property type="molecule type" value="Genomic_DNA"/>
</dbReference>
<dbReference type="SUPFAM" id="SSF53448">
    <property type="entry name" value="Nucleotide-diphospho-sugar transferases"/>
    <property type="match status" value="1"/>
</dbReference>
<name>A0A2V4WY18_9FLAO</name>
<gene>
    <name evidence="3" type="ORF">DFQ11_102727</name>
</gene>
<dbReference type="Pfam" id="PF00535">
    <property type="entry name" value="Glycos_transf_2"/>
    <property type="match status" value="1"/>
</dbReference>
<accession>A0A2V4WY18</accession>
<evidence type="ECO:0000313" key="4">
    <source>
        <dbReference type="Proteomes" id="UP000248054"/>
    </source>
</evidence>
<dbReference type="AlphaFoldDB" id="A0A2V4WY18"/>
<feature type="domain" description="Glycosyltransferase 2-like" evidence="2">
    <location>
        <begin position="8"/>
        <end position="163"/>
    </location>
</feature>
<keyword evidence="4" id="KW-1185">Reference proteome</keyword>
<dbReference type="InterPro" id="IPR001173">
    <property type="entry name" value="Glyco_trans_2-like"/>
</dbReference>
<keyword evidence="1" id="KW-0472">Membrane</keyword>
<dbReference type="OrthoDB" id="597270at2"/>
<reference evidence="3 4" key="1">
    <citation type="submission" date="2018-06" db="EMBL/GenBank/DDBJ databases">
        <title>Genomic Encyclopedia of Type Strains, Phase III (KMG-III): the genomes of soil and plant-associated and newly described type strains.</title>
        <authorList>
            <person name="Whitman W."/>
        </authorList>
    </citation>
    <scope>NUCLEOTIDE SEQUENCE [LARGE SCALE GENOMIC DNA]</scope>
    <source>
        <strain evidence="3 4">CECT 7945</strain>
    </source>
</reference>
<dbReference type="PANTHER" id="PTHR22916:SF3">
    <property type="entry name" value="UDP-GLCNAC:BETAGAL BETA-1,3-N-ACETYLGLUCOSAMINYLTRANSFERASE-LIKE PROTEIN 1"/>
    <property type="match status" value="1"/>
</dbReference>
<keyword evidence="1" id="KW-1133">Transmembrane helix</keyword>
<dbReference type="CDD" id="cd00761">
    <property type="entry name" value="Glyco_tranf_GTA_type"/>
    <property type="match status" value="1"/>
</dbReference>
<dbReference type="InterPro" id="IPR029044">
    <property type="entry name" value="Nucleotide-diphossugar_trans"/>
</dbReference>
<comment type="caution">
    <text evidence="3">The sequence shown here is derived from an EMBL/GenBank/DDBJ whole genome shotgun (WGS) entry which is preliminary data.</text>
</comment>
<dbReference type="RefSeq" id="WP_110475494.1">
    <property type="nucleotide sequence ID" value="NZ_BMWQ01000002.1"/>
</dbReference>
<keyword evidence="1" id="KW-0812">Transmembrane</keyword>
<evidence type="ECO:0000259" key="2">
    <source>
        <dbReference type="Pfam" id="PF00535"/>
    </source>
</evidence>
<organism evidence="3 4">
    <name type="scientific">Winogradskyella epiphytica</name>
    <dbReference type="NCBI Taxonomy" id="262005"/>
    <lineage>
        <taxon>Bacteria</taxon>
        <taxon>Pseudomonadati</taxon>
        <taxon>Bacteroidota</taxon>
        <taxon>Flavobacteriia</taxon>
        <taxon>Flavobacteriales</taxon>
        <taxon>Flavobacteriaceae</taxon>
        <taxon>Winogradskyella</taxon>
    </lineage>
</organism>
<dbReference type="PANTHER" id="PTHR22916">
    <property type="entry name" value="GLYCOSYLTRANSFERASE"/>
    <property type="match status" value="1"/>
</dbReference>
<dbReference type="GO" id="GO:0016758">
    <property type="term" value="F:hexosyltransferase activity"/>
    <property type="evidence" value="ECO:0007669"/>
    <property type="project" value="UniProtKB-ARBA"/>
</dbReference>
<evidence type="ECO:0000256" key="1">
    <source>
        <dbReference type="SAM" id="Phobius"/>
    </source>
</evidence>
<evidence type="ECO:0000313" key="3">
    <source>
        <dbReference type="EMBL" id="PYE82146.1"/>
    </source>
</evidence>
<sequence length="314" mass="36703">MPEQTLVSIIIPTYNRAHLIGETLDSVLAQTYTNWECIVVDDGSTDSTTSVLTEYAQNDKRIKLFKRPDTKPKGANACRNIGLNKAQGDYVVFFDSDDLMTENHLEIKVDAIQKFNCDYIITKTQYFNYTNEVINRYYKFDEFSITLHNYLTKKLNWLTLDVCIKSSIAKTITFNENLQSGQEYNYFSKLIQQSNCAEFVNKVVSLRRHHDSSIRSNLKTNLLKNESSFRVNWFTYMDLKFTAEKQELDFLLVNCIANVYALRLIPISNTTKFLKEIFSMYGFQGCYFVLMLLLMKYSNKGYYFRNKLVQKRAD</sequence>
<keyword evidence="3" id="KW-0808">Transferase</keyword>
<feature type="transmembrane region" description="Helical" evidence="1">
    <location>
        <begin position="278"/>
        <end position="297"/>
    </location>
</feature>
<protein>
    <submittedName>
        <fullName evidence="3">Glycosyl transferase family 2</fullName>
    </submittedName>
</protein>
<dbReference type="Gene3D" id="3.90.550.10">
    <property type="entry name" value="Spore Coat Polysaccharide Biosynthesis Protein SpsA, Chain A"/>
    <property type="match status" value="1"/>
</dbReference>